<accession>A0A2M7G5Q0</accession>
<evidence type="ECO:0000259" key="2">
    <source>
        <dbReference type="Pfam" id="PF14691"/>
    </source>
</evidence>
<evidence type="ECO:0008006" key="5">
    <source>
        <dbReference type="Google" id="ProtNLM"/>
    </source>
</evidence>
<dbReference type="InterPro" id="IPR009051">
    <property type="entry name" value="Helical_ferredxn"/>
</dbReference>
<comment type="caution">
    <text evidence="3">The sequence shown here is derived from an EMBL/GenBank/DDBJ whole genome shotgun (WGS) entry which is preliminary data.</text>
</comment>
<dbReference type="GO" id="GO:0051536">
    <property type="term" value="F:iron-sulfur cluster binding"/>
    <property type="evidence" value="ECO:0007669"/>
    <property type="project" value="InterPro"/>
</dbReference>
<dbReference type="InterPro" id="IPR036188">
    <property type="entry name" value="FAD/NAD-bd_sf"/>
</dbReference>
<evidence type="ECO:0000313" key="3">
    <source>
        <dbReference type="EMBL" id="PIW17233.1"/>
    </source>
</evidence>
<dbReference type="InterPro" id="IPR028261">
    <property type="entry name" value="DPD_II"/>
</dbReference>
<dbReference type="InterPro" id="IPR023753">
    <property type="entry name" value="FAD/NAD-binding_dom"/>
</dbReference>
<evidence type="ECO:0000259" key="1">
    <source>
        <dbReference type="Pfam" id="PF07992"/>
    </source>
</evidence>
<dbReference type="EMBL" id="PFFQ01000026">
    <property type="protein sequence ID" value="PIW17233.1"/>
    <property type="molecule type" value="Genomic_DNA"/>
</dbReference>
<dbReference type="Pfam" id="PF14691">
    <property type="entry name" value="Fer4_20"/>
    <property type="match status" value="1"/>
</dbReference>
<dbReference type="GO" id="GO:0016491">
    <property type="term" value="F:oxidoreductase activity"/>
    <property type="evidence" value="ECO:0007669"/>
    <property type="project" value="InterPro"/>
</dbReference>
<dbReference type="SUPFAM" id="SSF51971">
    <property type="entry name" value="Nucleotide-binding domain"/>
    <property type="match status" value="1"/>
</dbReference>
<sequence length="447" mass="48143">MTQNYLEHLPSDRSEAAISDFKPRYNDLQALAEANRCLYCHDAPCIQACPTEINIPEFIHRIASGNTKGAARTILDSNILGLSCASVCPVEVLCAGSCVYNHMQMKPIEIGRLQRYATEFAYNHGIQFYQKGPETGKKVALIGGGPASLACAAQLAQMGHHPVILERHALPGGLNTTGVAAYKLRAETSLREVAYIKEIGVEIQTGVCVGKDIQFEDLEKAYDAIFLGAGLGPDSCMDLPGEDLVGVFGALQVIETLKLGNFPVSEYQKAIVVGGGNTALDVVRQLKKLGVAEVTMVYRRSEAEMSGYAHELACARQEGVKFRFQTLPVAILGQESVEGIRCIEMELSEPDESGRRKPTPIAGSEFELKADLVAMATGQEKLTSLFSQIKSLELNRGRVVVNAQGQTSNPHYFAGGDCVNGGKEVVNAAAEGKRAAFGIDAYLKEGN</sequence>
<reference evidence="3 4" key="1">
    <citation type="submission" date="2017-09" db="EMBL/GenBank/DDBJ databases">
        <title>Depth-based differentiation of microbial function through sediment-hosted aquifers and enrichment of novel symbionts in the deep terrestrial subsurface.</title>
        <authorList>
            <person name="Probst A.J."/>
            <person name="Ladd B."/>
            <person name="Jarett J.K."/>
            <person name="Geller-Mcgrath D.E."/>
            <person name="Sieber C.M."/>
            <person name="Emerson J.B."/>
            <person name="Anantharaman K."/>
            <person name="Thomas B.C."/>
            <person name="Malmstrom R."/>
            <person name="Stieglmeier M."/>
            <person name="Klingl A."/>
            <person name="Woyke T."/>
            <person name="Ryan C.M."/>
            <person name="Banfield J.F."/>
        </authorList>
    </citation>
    <scope>NUCLEOTIDE SEQUENCE [LARGE SCALE GENOMIC DNA]</scope>
    <source>
        <strain evidence="3">CG17_big_fil_post_rev_8_21_14_2_50_48_46</strain>
    </source>
</reference>
<dbReference type="PANTHER" id="PTHR42783:SF3">
    <property type="entry name" value="GLUTAMATE SYNTHASE [NADPH] SMALL CHAIN-RELATED"/>
    <property type="match status" value="1"/>
</dbReference>
<dbReference type="SUPFAM" id="SSF46548">
    <property type="entry name" value="alpha-helical ferredoxin"/>
    <property type="match status" value="1"/>
</dbReference>
<protein>
    <recommendedName>
        <fullName evidence="5">Dihydropyrimidine dehydrogenase</fullName>
    </recommendedName>
</protein>
<proteinExistence type="predicted"/>
<name>A0A2M7G5Q0_9BACT</name>
<dbReference type="Gene3D" id="1.10.1060.10">
    <property type="entry name" value="Alpha-helical ferredoxin"/>
    <property type="match status" value="1"/>
</dbReference>
<feature type="domain" description="FAD/NAD(P)-binding" evidence="1">
    <location>
        <begin position="138"/>
        <end position="432"/>
    </location>
</feature>
<dbReference type="AlphaFoldDB" id="A0A2M7G5Q0"/>
<evidence type="ECO:0000313" key="4">
    <source>
        <dbReference type="Proteomes" id="UP000231019"/>
    </source>
</evidence>
<dbReference type="Pfam" id="PF07992">
    <property type="entry name" value="Pyr_redox_2"/>
    <property type="match status" value="1"/>
</dbReference>
<dbReference type="Proteomes" id="UP000231019">
    <property type="component" value="Unassembled WGS sequence"/>
</dbReference>
<dbReference type="Gene3D" id="3.50.50.60">
    <property type="entry name" value="FAD/NAD(P)-binding domain"/>
    <property type="match status" value="2"/>
</dbReference>
<gene>
    <name evidence="3" type="ORF">COW36_09690</name>
</gene>
<feature type="domain" description="Dihydroprymidine dehydrogenase" evidence="2">
    <location>
        <begin position="18"/>
        <end position="125"/>
    </location>
</feature>
<dbReference type="PANTHER" id="PTHR42783">
    <property type="entry name" value="GLUTAMATE SYNTHASE [NADPH] SMALL CHAIN"/>
    <property type="match status" value="1"/>
</dbReference>
<dbReference type="PRINTS" id="PR00419">
    <property type="entry name" value="ADXRDTASE"/>
</dbReference>
<organism evidence="3 4">
    <name type="scientific">bacterium (Candidatus Blackallbacteria) CG17_big_fil_post_rev_8_21_14_2_50_48_46</name>
    <dbReference type="NCBI Taxonomy" id="2014261"/>
    <lineage>
        <taxon>Bacteria</taxon>
        <taxon>Candidatus Blackallbacteria</taxon>
    </lineage>
</organism>